<dbReference type="OrthoDB" id="767262at2"/>
<gene>
    <name evidence="1" type="ORF">ATK78_4611</name>
</gene>
<evidence type="ECO:0008006" key="3">
    <source>
        <dbReference type="Google" id="ProtNLM"/>
    </source>
</evidence>
<name>A0A4R6SRG1_9SPHI</name>
<comment type="caution">
    <text evidence="1">The sequence shown here is derived from an EMBL/GenBank/DDBJ whole genome shotgun (WGS) entry which is preliminary data.</text>
</comment>
<protein>
    <recommendedName>
        <fullName evidence="3">Tetratricopeptide repeat protein</fullName>
    </recommendedName>
</protein>
<evidence type="ECO:0000313" key="1">
    <source>
        <dbReference type="EMBL" id="TDQ06230.1"/>
    </source>
</evidence>
<evidence type="ECO:0000313" key="2">
    <source>
        <dbReference type="Proteomes" id="UP000295620"/>
    </source>
</evidence>
<dbReference type="Proteomes" id="UP000295620">
    <property type="component" value="Unassembled WGS sequence"/>
</dbReference>
<proteinExistence type="predicted"/>
<dbReference type="EMBL" id="SNYC01000010">
    <property type="protein sequence ID" value="TDQ06230.1"/>
    <property type="molecule type" value="Genomic_DNA"/>
</dbReference>
<reference evidence="1 2" key="1">
    <citation type="submission" date="2019-03" db="EMBL/GenBank/DDBJ databases">
        <title>Genomic Encyclopedia of Archaeal and Bacterial Type Strains, Phase II (KMG-II): from individual species to whole genera.</title>
        <authorList>
            <person name="Goeker M."/>
        </authorList>
    </citation>
    <scope>NUCLEOTIDE SEQUENCE [LARGE SCALE GENOMIC DNA]</scope>
    <source>
        <strain evidence="1 2">DSM 19035</strain>
    </source>
</reference>
<dbReference type="AlphaFoldDB" id="A0A4R6SRG1"/>
<dbReference type="RefSeq" id="WP_133578396.1">
    <property type="nucleotide sequence ID" value="NZ_SNYC01000010.1"/>
</dbReference>
<keyword evidence="2" id="KW-1185">Reference proteome</keyword>
<organism evidence="1 2">
    <name type="scientific">Pedobacter metabolipauper</name>
    <dbReference type="NCBI Taxonomy" id="425513"/>
    <lineage>
        <taxon>Bacteria</taxon>
        <taxon>Pseudomonadati</taxon>
        <taxon>Bacteroidota</taxon>
        <taxon>Sphingobacteriia</taxon>
        <taxon>Sphingobacteriales</taxon>
        <taxon>Sphingobacteriaceae</taxon>
        <taxon>Pedobacter</taxon>
    </lineage>
</organism>
<accession>A0A4R6SRG1</accession>
<sequence length="170" mass="19169">MLINPKADIQLNEYELFLEGALCINSSQWLPAYSIFKQLTDGAKNPSVARLYNMALCHFSAKEYLQTISVLNEAIQHMAVPSGFSKQSSRVPDVLLAHEYEHNAHESAITENIVSLNASVVKLRIRRLLVDANLELENWEEVIRLSTLPDMDKCKNVMQAVTIAKTKINN</sequence>